<dbReference type="Proteomes" id="UP000295807">
    <property type="component" value="Unassembled WGS sequence"/>
</dbReference>
<dbReference type="SUPFAM" id="SSF52172">
    <property type="entry name" value="CheY-like"/>
    <property type="match status" value="1"/>
</dbReference>
<dbReference type="Gene3D" id="3.40.50.2300">
    <property type="match status" value="1"/>
</dbReference>
<dbReference type="PROSITE" id="PS50110">
    <property type="entry name" value="RESPONSE_REGULATORY"/>
    <property type="match status" value="1"/>
</dbReference>
<dbReference type="RefSeq" id="WP_132129576.1">
    <property type="nucleotide sequence ID" value="NZ_CP042432.1"/>
</dbReference>
<feature type="domain" description="Response regulatory" evidence="3">
    <location>
        <begin position="6"/>
        <end position="121"/>
    </location>
</feature>
<dbReference type="Pfam" id="PF04397">
    <property type="entry name" value="LytTR"/>
    <property type="match status" value="1"/>
</dbReference>
<evidence type="ECO:0000313" key="5">
    <source>
        <dbReference type="EMBL" id="TCS86567.1"/>
    </source>
</evidence>
<dbReference type="PANTHER" id="PTHR44591">
    <property type="entry name" value="STRESS RESPONSE REGULATOR PROTEIN 1"/>
    <property type="match status" value="1"/>
</dbReference>
<dbReference type="PROSITE" id="PS50930">
    <property type="entry name" value="HTH_LYTTR"/>
    <property type="match status" value="1"/>
</dbReference>
<accession>A0A4R3KQJ1</accession>
<evidence type="ECO:0000256" key="1">
    <source>
        <dbReference type="ARBA" id="ARBA00022553"/>
    </source>
</evidence>
<dbReference type="GO" id="GO:0000160">
    <property type="term" value="P:phosphorelay signal transduction system"/>
    <property type="evidence" value="ECO:0007669"/>
    <property type="project" value="InterPro"/>
</dbReference>
<dbReference type="GO" id="GO:0003677">
    <property type="term" value="F:DNA binding"/>
    <property type="evidence" value="ECO:0007669"/>
    <property type="project" value="InterPro"/>
</dbReference>
<comment type="caution">
    <text evidence="5">The sequence shown here is derived from an EMBL/GenBank/DDBJ whole genome shotgun (WGS) entry which is preliminary data.</text>
</comment>
<sequence>MEHKMSVLIVEDEGIVALGLENMLQLEGYEVTGIADNGKEALEIIKQQTVDLVLLDIQIKGEWDGVETARQLSTVRNIPFIYLTAFSDDETVERARETFPAAYLTKPYQARSLMIAIDLALHNFAFHKQQSGRQDTDKIIPLFPRDRSTGTMDQKEAILYFNDAVFIKQNYKFIKVRLNEICYLQADGNYTGIFTSDKKYIIRHTLSALLEKLNRSNLSRVHRSFAVNMEVIDHFNENAIFVGEKEIPLGRYYKDGFFQNFDFR</sequence>
<proteinExistence type="predicted"/>
<name>A0A4R3KQJ1_9SPHI</name>
<dbReference type="EMBL" id="SMAD01000007">
    <property type="protein sequence ID" value="TCS86567.1"/>
    <property type="molecule type" value="Genomic_DNA"/>
</dbReference>
<dbReference type="CDD" id="cd17534">
    <property type="entry name" value="REC_DC-like"/>
    <property type="match status" value="1"/>
</dbReference>
<dbReference type="Gene3D" id="2.40.50.1020">
    <property type="entry name" value="LytTr DNA-binding domain"/>
    <property type="match status" value="1"/>
</dbReference>
<organism evidence="5 6">
    <name type="scientific">Anseongella ginsenosidimutans</name>
    <dbReference type="NCBI Taxonomy" id="496056"/>
    <lineage>
        <taxon>Bacteria</taxon>
        <taxon>Pseudomonadati</taxon>
        <taxon>Bacteroidota</taxon>
        <taxon>Sphingobacteriia</taxon>
        <taxon>Sphingobacteriales</taxon>
        <taxon>Sphingobacteriaceae</taxon>
        <taxon>Anseongella</taxon>
    </lineage>
</organism>
<dbReference type="InterPro" id="IPR007492">
    <property type="entry name" value="LytTR_DNA-bd_dom"/>
</dbReference>
<evidence type="ECO:0000256" key="2">
    <source>
        <dbReference type="PROSITE-ProRule" id="PRU00169"/>
    </source>
</evidence>
<keyword evidence="6" id="KW-1185">Reference proteome</keyword>
<dbReference type="PANTHER" id="PTHR44591:SF3">
    <property type="entry name" value="RESPONSE REGULATORY DOMAIN-CONTAINING PROTEIN"/>
    <property type="match status" value="1"/>
</dbReference>
<evidence type="ECO:0000259" key="4">
    <source>
        <dbReference type="PROSITE" id="PS50930"/>
    </source>
</evidence>
<feature type="domain" description="HTH LytTR-type" evidence="4">
    <location>
        <begin position="174"/>
        <end position="228"/>
    </location>
</feature>
<dbReference type="InterPro" id="IPR011006">
    <property type="entry name" value="CheY-like_superfamily"/>
</dbReference>
<dbReference type="OrthoDB" id="1646880at2"/>
<dbReference type="SMART" id="SM00448">
    <property type="entry name" value="REC"/>
    <property type="match status" value="1"/>
</dbReference>
<dbReference type="SMART" id="SM00850">
    <property type="entry name" value="LytTR"/>
    <property type="match status" value="1"/>
</dbReference>
<dbReference type="InterPro" id="IPR050595">
    <property type="entry name" value="Bact_response_regulator"/>
</dbReference>
<protein>
    <submittedName>
        <fullName evidence="5">LytTR family two component transcriptional regulator</fullName>
    </submittedName>
</protein>
<keyword evidence="1 2" id="KW-0597">Phosphoprotein</keyword>
<gene>
    <name evidence="5" type="ORF">EDD80_107100</name>
</gene>
<feature type="modified residue" description="4-aspartylphosphate" evidence="2">
    <location>
        <position position="56"/>
    </location>
</feature>
<evidence type="ECO:0000313" key="6">
    <source>
        <dbReference type="Proteomes" id="UP000295807"/>
    </source>
</evidence>
<evidence type="ECO:0000259" key="3">
    <source>
        <dbReference type="PROSITE" id="PS50110"/>
    </source>
</evidence>
<dbReference type="Pfam" id="PF00072">
    <property type="entry name" value="Response_reg"/>
    <property type="match status" value="1"/>
</dbReference>
<dbReference type="InterPro" id="IPR001789">
    <property type="entry name" value="Sig_transdc_resp-reg_receiver"/>
</dbReference>
<reference evidence="5 6" key="1">
    <citation type="submission" date="2019-03" db="EMBL/GenBank/DDBJ databases">
        <title>Genomic Encyclopedia of Type Strains, Phase IV (KMG-IV): sequencing the most valuable type-strain genomes for metagenomic binning, comparative biology and taxonomic classification.</title>
        <authorList>
            <person name="Goeker M."/>
        </authorList>
    </citation>
    <scope>NUCLEOTIDE SEQUENCE [LARGE SCALE GENOMIC DNA]</scope>
    <source>
        <strain evidence="5 6">DSM 21100</strain>
    </source>
</reference>
<dbReference type="AlphaFoldDB" id="A0A4R3KQJ1"/>